<comment type="caution">
    <text evidence="1">The sequence shown here is derived from an EMBL/GenBank/DDBJ whole genome shotgun (WGS) entry which is preliminary data.</text>
</comment>
<evidence type="ECO:0000313" key="1">
    <source>
        <dbReference type="EMBL" id="KAI3802962.1"/>
    </source>
</evidence>
<keyword evidence="2" id="KW-1185">Reference proteome</keyword>
<sequence>MFDHMPTVARKKEGGTSTGRIEGNAELHREAKRNTRRKSKRLAENLFYRLKNPHGNYPNNFSEEELQMIRLGYDRMLQFMEKDDPNLKHPYDWYKYGEFGTYSWRRVVLGEPIRGRFQTKT</sequence>
<protein>
    <submittedName>
        <fullName evidence="1">Uncharacterized protein</fullName>
    </submittedName>
</protein>
<dbReference type="Proteomes" id="UP001056120">
    <property type="component" value="Linkage Group LG10"/>
</dbReference>
<reference evidence="1 2" key="2">
    <citation type="journal article" date="2022" name="Mol. Ecol. Resour.">
        <title>The genomes of chicory, endive, great burdock and yacon provide insights into Asteraceae paleo-polyploidization history and plant inulin production.</title>
        <authorList>
            <person name="Fan W."/>
            <person name="Wang S."/>
            <person name="Wang H."/>
            <person name="Wang A."/>
            <person name="Jiang F."/>
            <person name="Liu H."/>
            <person name="Zhao H."/>
            <person name="Xu D."/>
            <person name="Zhang Y."/>
        </authorList>
    </citation>
    <scope>NUCLEOTIDE SEQUENCE [LARGE SCALE GENOMIC DNA]</scope>
    <source>
        <strain evidence="2">cv. Yunnan</strain>
        <tissue evidence="1">Leaves</tissue>
    </source>
</reference>
<gene>
    <name evidence="1" type="ORF">L1987_31109</name>
</gene>
<accession>A0ACB9I7D5</accession>
<evidence type="ECO:0000313" key="2">
    <source>
        <dbReference type="Proteomes" id="UP001056120"/>
    </source>
</evidence>
<proteinExistence type="predicted"/>
<reference evidence="2" key="1">
    <citation type="journal article" date="2022" name="Mol. Ecol. Resour.">
        <title>The genomes of chicory, endive, great burdock and yacon provide insights into Asteraceae palaeo-polyploidization history and plant inulin production.</title>
        <authorList>
            <person name="Fan W."/>
            <person name="Wang S."/>
            <person name="Wang H."/>
            <person name="Wang A."/>
            <person name="Jiang F."/>
            <person name="Liu H."/>
            <person name="Zhao H."/>
            <person name="Xu D."/>
            <person name="Zhang Y."/>
        </authorList>
    </citation>
    <scope>NUCLEOTIDE SEQUENCE [LARGE SCALE GENOMIC DNA]</scope>
    <source>
        <strain evidence="2">cv. Yunnan</strain>
    </source>
</reference>
<organism evidence="1 2">
    <name type="scientific">Smallanthus sonchifolius</name>
    <dbReference type="NCBI Taxonomy" id="185202"/>
    <lineage>
        <taxon>Eukaryota</taxon>
        <taxon>Viridiplantae</taxon>
        <taxon>Streptophyta</taxon>
        <taxon>Embryophyta</taxon>
        <taxon>Tracheophyta</taxon>
        <taxon>Spermatophyta</taxon>
        <taxon>Magnoliopsida</taxon>
        <taxon>eudicotyledons</taxon>
        <taxon>Gunneridae</taxon>
        <taxon>Pentapetalae</taxon>
        <taxon>asterids</taxon>
        <taxon>campanulids</taxon>
        <taxon>Asterales</taxon>
        <taxon>Asteraceae</taxon>
        <taxon>Asteroideae</taxon>
        <taxon>Heliantheae alliance</taxon>
        <taxon>Millerieae</taxon>
        <taxon>Smallanthus</taxon>
    </lineage>
</organism>
<dbReference type="EMBL" id="CM042027">
    <property type="protein sequence ID" value="KAI3802962.1"/>
    <property type="molecule type" value="Genomic_DNA"/>
</dbReference>
<name>A0ACB9I7D5_9ASTR</name>